<evidence type="ECO:0000313" key="4">
    <source>
        <dbReference type="Proteomes" id="UP000703269"/>
    </source>
</evidence>
<evidence type="ECO:0000259" key="2">
    <source>
        <dbReference type="Pfam" id="PF20722"/>
    </source>
</evidence>
<dbReference type="OrthoDB" id="3232438at2759"/>
<dbReference type="Proteomes" id="UP000703269">
    <property type="component" value="Unassembled WGS sequence"/>
</dbReference>
<dbReference type="Pfam" id="PF18759">
    <property type="entry name" value="Plavaka"/>
    <property type="match status" value="1"/>
</dbReference>
<feature type="region of interest" description="Disordered" evidence="1">
    <location>
        <begin position="181"/>
        <end position="226"/>
    </location>
</feature>
<evidence type="ECO:0000313" key="3">
    <source>
        <dbReference type="EMBL" id="GJE84945.1"/>
    </source>
</evidence>
<dbReference type="EMBL" id="BPQB01000001">
    <property type="protein sequence ID" value="GJE84945.1"/>
    <property type="molecule type" value="Genomic_DNA"/>
</dbReference>
<feature type="domain" description="DUF6830" evidence="2">
    <location>
        <begin position="864"/>
        <end position="987"/>
    </location>
</feature>
<dbReference type="InterPro" id="IPR049233">
    <property type="entry name" value="DUF6830"/>
</dbReference>
<reference evidence="3 4" key="1">
    <citation type="submission" date="2021-08" db="EMBL/GenBank/DDBJ databases">
        <title>Draft Genome Sequence of Phanerochaete sordida strain YK-624.</title>
        <authorList>
            <person name="Mori T."/>
            <person name="Dohra H."/>
            <person name="Suzuki T."/>
            <person name="Kawagishi H."/>
            <person name="Hirai H."/>
        </authorList>
    </citation>
    <scope>NUCLEOTIDE SEQUENCE [LARGE SCALE GENOMIC DNA]</scope>
    <source>
        <strain evidence="3 4">YK-624</strain>
    </source>
</reference>
<accession>A0A9P3FZD8</accession>
<feature type="region of interest" description="Disordered" evidence="1">
    <location>
        <begin position="783"/>
        <end position="816"/>
    </location>
</feature>
<protein>
    <submittedName>
        <fullName evidence="3">Plavaka transposase-domain containing protein</fullName>
    </submittedName>
</protein>
<feature type="region of interest" description="Disordered" evidence="1">
    <location>
        <begin position="25"/>
        <end position="68"/>
    </location>
</feature>
<sequence length="1143" mass="128232">MDVDEDAEAAPVAFEGDFFGANYRAEDLPGWADEDSESDQGCGPGRKADGVEKDSELYTQEDPGDDSEAELVERMEALRPMWEPAVVQNAQLTQTTQHSADSVSDSGRTQLGSTLAEVADPGEASNSTDVGGSLAGASHADRPPQDSVEPSSPMPIYADSLQRKRMENALRRTIHAVRFPSARAGAPIDPPVVDATAEPGSEPQTNSSPQPQDAPKESESAKPKKNIYAPFANKTEWELARWSKMRGPGSNAFNELLEIEGIQQKLGLTFQNTREVNALVDTLPSTRPRFVRDEIVVDQQAFDVYFRDVIACIRSLYGEPDFAQHLVFLPERHYSDPDHTKRLYHDMHTGKWWWAAQKAVEANAEGGTIIPVILSSDKTQLTLFRNKAAYPVYLTIGNIPKDIRSKPSRGGHILLAYLPTSKLEHITSKAARRRAQANLFHACMRRILGALEDAGLNGLPMTSGDGVTRRVHPIYAAYVGDYPEQVLVTCTKYGECPVCTQPRSELGDYDPGIDFPLRDLSKVLDVLEQVDDLSRARYSRKCKAVGIKPIYKPFWESLPYSDVFLSIAPDILHQLLQGVVKHLVSWLKDVYDEDEIDARCRRFPPNHNVRLFFKGITKLSRLTGTEHADICRILLGLVIDLRPGDGISQASQLSLVRAVRAMLDFVYLAQYPIHSMQTLDALDDALARFHENKSVFVDLGIRSDFHFPKLHFCRHYRERIENLGSADNYNTEYTERLHIDMAKDAYRATNKKDEYDQMTVWLERKEKVIQYDRHIKARELEAQADADDNPAPGTENNPAPCPPSDPGPRTNNLATGSAMLRPSTAATLNIPREPTQASLSVQPAALHDTIGRTTGRPSSYELQPLYRHSETHILMTRDPSAKAVPFHRLHTQYGAVDFELCLAQFVARYNHPEASPRSLAALASNIRLRFDKVRVYHKAKFWEESFARYRHASDNHDVIHATPPRLDKRGDTIPGRFDTALINLGSGKATGVAGYRIGQVRAIFTIPPRYAAKLFPAGSPPDHLVYVEWFTKFARPNTTHGLYKVERSFDGDGKRSAEVRLLSDVRRSVHLWPNFGPIAPRHWTSANVLDEATKFWYTTWMVRHGMSIDPRHVMLLGDVMIYKDEVLGTMRLASRGWRTTCLC</sequence>
<evidence type="ECO:0000256" key="1">
    <source>
        <dbReference type="SAM" id="MobiDB-lite"/>
    </source>
</evidence>
<organism evidence="3 4">
    <name type="scientific">Phanerochaete sordida</name>
    <dbReference type="NCBI Taxonomy" id="48140"/>
    <lineage>
        <taxon>Eukaryota</taxon>
        <taxon>Fungi</taxon>
        <taxon>Dikarya</taxon>
        <taxon>Basidiomycota</taxon>
        <taxon>Agaricomycotina</taxon>
        <taxon>Agaricomycetes</taxon>
        <taxon>Polyporales</taxon>
        <taxon>Phanerochaetaceae</taxon>
        <taxon>Phanerochaete</taxon>
    </lineage>
</organism>
<feature type="compositionally biased region" description="Polar residues" evidence="1">
    <location>
        <begin position="88"/>
        <end position="113"/>
    </location>
</feature>
<feature type="compositionally biased region" description="Polar residues" evidence="1">
    <location>
        <begin position="202"/>
        <end position="211"/>
    </location>
</feature>
<gene>
    <name evidence="3" type="ORF">PsYK624_010210</name>
</gene>
<name>A0A9P3FZD8_9APHY</name>
<proteinExistence type="predicted"/>
<comment type="caution">
    <text evidence="3">The sequence shown here is derived from an EMBL/GenBank/DDBJ whole genome shotgun (WGS) entry which is preliminary data.</text>
</comment>
<dbReference type="AlphaFoldDB" id="A0A9P3FZD8"/>
<feature type="region of interest" description="Disordered" evidence="1">
    <location>
        <begin position="834"/>
        <end position="860"/>
    </location>
</feature>
<feature type="compositionally biased region" description="Polar residues" evidence="1">
    <location>
        <begin position="851"/>
        <end position="860"/>
    </location>
</feature>
<feature type="compositionally biased region" description="Basic and acidic residues" evidence="1">
    <location>
        <begin position="46"/>
        <end position="56"/>
    </location>
</feature>
<dbReference type="InterPro" id="IPR041078">
    <property type="entry name" value="Plavaka"/>
</dbReference>
<feature type="region of interest" description="Disordered" evidence="1">
    <location>
        <begin position="86"/>
        <end position="156"/>
    </location>
</feature>
<keyword evidence="4" id="KW-1185">Reference proteome</keyword>
<dbReference type="Pfam" id="PF20722">
    <property type="entry name" value="DUF6830"/>
    <property type="match status" value="1"/>
</dbReference>